<reference evidence="1" key="1">
    <citation type="submission" date="2024-02" db="EMBL/GenBank/DDBJ databases">
        <title>Tomenella chthoni gen. nov. sp. nov., a member of the family Jonesiaceae isolated from bat guano.</title>
        <authorList>
            <person name="Miller S.L."/>
            <person name="King J."/>
            <person name="Sankaranarayanan K."/>
            <person name="Lawson P.A."/>
        </authorList>
    </citation>
    <scope>NUCLEOTIDE SEQUENCE</scope>
    <source>
        <strain evidence="1">BS-20</strain>
    </source>
</reference>
<gene>
    <name evidence="1" type="ORF">V5R04_03685</name>
</gene>
<dbReference type="AlphaFoldDB" id="A0AAU7DW00"/>
<sequence length="48" mass="4763">MGQAAVDETGTCVAFGFGSSDWNTALDVLGSACGKLGHPLAMSMFPGG</sequence>
<name>A0AAU7DW00_9MICO</name>
<dbReference type="EMBL" id="CP146203">
    <property type="protein sequence ID" value="XBH22342.1"/>
    <property type="molecule type" value="Genomic_DNA"/>
</dbReference>
<evidence type="ECO:0000313" key="1">
    <source>
        <dbReference type="EMBL" id="XBH22342.1"/>
    </source>
</evidence>
<organism evidence="1">
    <name type="scientific">Jonesiaceae bacterium BS-20</name>
    <dbReference type="NCBI Taxonomy" id="3120821"/>
    <lineage>
        <taxon>Bacteria</taxon>
        <taxon>Bacillati</taxon>
        <taxon>Actinomycetota</taxon>
        <taxon>Actinomycetes</taxon>
        <taxon>Micrococcales</taxon>
        <taxon>Jonesiaceae</taxon>
    </lineage>
</organism>
<accession>A0AAU7DW00</accession>
<protein>
    <submittedName>
        <fullName evidence="1">Uncharacterized protein</fullName>
    </submittedName>
</protein>
<proteinExistence type="predicted"/>